<accession>A0ABS6J156</accession>
<reference evidence="2 3" key="1">
    <citation type="submission" date="2021-06" db="EMBL/GenBank/DDBJ databases">
        <title>Rhodobacteraceae bacterium strain HSP-20.</title>
        <authorList>
            <person name="Chen W.-M."/>
        </authorList>
    </citation>
    <scope>NUCLEOTIDE SEQUENCE [LARGE SCALE GENOMIC DNA]</scope>
    <source>
        <strain evidence="2 3">HSP-20</strain>
    </source>
</reference>
<proteinExistence type="predicted"/>
<sequence>MIWPRYWGVVMFVKVFVGAVLASALGVFGALAQTAADVGGPRERPPADFRGQQFVDSRGCVFLRAGIGGAVNWVPRVDQNRKAMCGYPPTFGGGKPVAVAAAPAPAPAPAVAAAPKPQVAPKPVVRAAEPPPESYVPAPVRNAQAAPAPMPRVAPVLAAPAPLPVVRSMEPSFSGSRIGCTRSAPVPQRLQLTNGGSVVVCTRGDGSLDGLRAPVYPRGAGVGASLTPPAVAAPRAVVPLGQPSGIGDGRPGARVAGVVPVPEGYRVAWEDDRLNPLRGVGTAQGQAMQDQVWTRKVPATLVADAPRRQRVNEGEVVLSAKNAPAAAAPKAAGGRVYVQVGSFGVVSNAAGAAARLAALGLPVAQSQGRIGGKVVQVVLAGPFGSAAEAQGALGTVREAGFGDAFLR</sequence>
<protein>
    <submittedName>
        <fullName evidence="2">SPOR domain-containing protein</fullName>
    </submittedName>
</protein>
<feature type="domain" description="SPOR" evidence="1">
    <location>
        <begin position="330"/>
        <end position="407"/>
    </location>
</feature>
<name>A0ABS6J156_9RHOB</name>
<organism evidence="2 3">
    <name type="scientific">Paragemmobacter amnigenus</name>
    <dbReference type="NCBI Taxonomy" id="2852097"/>
    <lineage>
        <taxon>Bacteria</taxon>
        <taxon>Pseudomonadati</taxon>
        <taxon>Pseudomonadota</taxon>
        <taxon>Alphaproteobacteria</taxon>
        <taxon>Rhodobacterales</taxon>
        <taxon>Paracoccaceae</taxon>
        <taxon>Paragemmobacter</taxon>
    </lineage>
</organism>
<dbReference type="Proteomes" id="UP000731907">
    <property type="component" value="Unassembled WGS sequence"/>
</dbReference>
<gene>
    <name evidence="2" type="ORF">GU927_006495</name>
</gene>
<comment type="caution">
    <text evidence="2">The sequence shown here is derived from an EMBL/GenBank/DDBJ whole genome shotgun (WGS) entry which is preliminary data.</text>
</comment>
<evidence type="ECO:0000313" key="2">
    <source>
        <dbReference type="EMBL" id="MBU9697493.1"/>
    </source>
</evidence>
<dbReference type="EMBL" id="JAAATX020000004">
    <property type="protein sequence ID" value="MBU9697493.1"/>
    <property type="molecule type" value="Genomic_DNA"/>
</dbReference>
<evidence type="ECO:0000259" key="1">
    <source>
        <dbReference type="PROSITE" id="PS51724"/>
    </source>
</evidence>
<dbReference type="Pfam" id="PF05036">
    <property type="entry name" value="SPOR"/>
    <property type="match status" value="1"/>
</dbReference>
<dbReference type="InterPro" id="IPR007730">
    <property type="entry name" value="SPOR-like_dom"/>
</dbReference>
<dbReference type="RefSeq" id="WP_217765550.1">
    <property type="nucleotide sequence ID" value="NZ_JAAATX020000004.1"/>
</dbReference>
<evidence type="ECO:0000313" key="3">
    <source>
        <dbReference type="Proteomes" id="UP000731907"/>
    </source>
</evidence>
<dbReference type="PROSITE" id="PS51724">
    <property type="entry name" value="SPOR"/>
    <property type="match status" value="1"/>
</dbReference>
<keyword evidence="3" id="KW-1185">Reference proteome</keyword>